<comment type="similarity">
    <text evidence="9">Belongs to the KdpA family.</text>
</comment>
<dbReference type="GO" id="GO:0030955">
    <property type="term" value="F:potassium ion binding"/>
    <property type="evidence" value="ECO:0007669"/>
    <property type="project" value="UniProtKB-UniRule"/>
</dbReference>
<keyword evidence="3 9" id="KW-0633">Potassium transport</keyword>
<accession>A0A9D6V0N2</accession>
<feature type="transmembrane region" description="Helical" evidence="9">
    <location>
        <begin position="514"/>
        <end position="540"/>
    </location>
</feature>
<dbReference type="AlphaFoldDB" id="A0A9D6V0N2"/>
<dbReference type="GO" id="GO:0008556">
    <property type="term" value="F:P-type potassium transmembrane transporter activity"/>
    <property type="evidence" value="ECO:0007669"/>
    <property type="project" value="InterPro"/>
</dbReference>
<dbReference type="GO" id="GO:0005886">
    <property type="term" value="C:plasma membrane"/>
    <property type="evidence" value="ECO:0007669"/>
    <property type="project" value="UniProtKB-SubCell"/>
</dbReference>
<comment type="caution">
    <text evidence="10">The sequence shown here is derived from an EMBL/GenBank/DDBJ whole genome shotgun (WGS) entry which is preliminary data.</text>
</comment>
<evidence type="ECO:0000256" key="2">
    <source>
        <dbReference type="ARBA" id="ARBA00022475"/>
    </source>
</evidence>
<feature type="transmembrane region" description="Helical" evidence="9">
    <location>
        <begin position="178"/>
        <end position="200"/>
    </location>
</feature>
<keyword evidence="2 9" id="KW-1003">Cell membrane</keyword>
<feature type="transmembrane region" description="Helical" evidence="9">
    <location>
        <begin position="6"/>
        <end position="28"/>
    </location>
</feature>
<dbReference type="EMBL" id="JACRDE010000109">
    <property type="protein sequence ID" value="MBI5248553.1"/>
    <property type="molecule type" value="Genomic_DNA"/>
</dbReference>
<feature type="transmembrane region" description="Helical" evidence="9">
    <location>
        <begin position="284"/>
        <end position="303"/>
    </location>
</feature>
<proteinExistence type="inferred from homology"/>
<evidence type="ECO:0000256" key="1">
    <source>
        <dbReference type="ARBA" id="ARBA00022448"/>
    </source>
</evidence>
<reference evidence="10" key="1">
    <citation type="submission" date="2020-07" db="EMBL/GenBank/DDBJ databases">
        <title>Huge and variable diversity of episymbiotic CPR bacteria and DPANN archaea in groundwater ecosystems.</title>
        <authorList>
            <person name="He C.Y."/>
            <person name="Keren R."/>
            <person name="Whittaker M."/>
            <person name="Farag I.F."/>
            <person name="Doudna J."/>
            <person name="Cate J.H.D."/>
            <person name="Banfield J.F."/>
        </authorList>
    </citation>
    <scope>NUCLEOTIDE SEQUENCE</scope>
    <source>
        <strain evidence="10">NC_groundwater_1664_Pr3_B-0.1um_52_9</strain>
    </source>
</reference>
<feature type="transmembrane region" description="Helical" evidence="9">
    <location>
        <begin position="67"/>
        <end position="86"/>
    </location>
</feature>
<comment type="subunit">
    <text evidence="9">The system is composed of three essential subunits: KdpA, KdpB and KdpC.</text>
</comment>
<dbReference type="PANTHER" id="PTHR30607">
    <property type="entry name" value="POTASSIUM-TRANSPORTING ATPASE A CHAIN"/>
    <property type="match status" value="1"/>
</dbReference>
<organism evidence="10 11">
    <name type="scientific">Desulfomonile tiedjei</name>
    <dbReference type="NCBI Taxonomy" id="2358"/>
    <lineage>
        <taxon>Bacteria</taxon>
        <taxon>Pseudomonadati</taxon>
        <taxon>Thermodesulfobacteriota</taxon>
        <taxon>Desulfomonilia</taxon>
        <taxon>Desulfomonilales</taxon>
        <taxon>Desulfomonilaceae</taxon>
        <taxon>Desulfomonile</taxon>
    </lineage>
</organism>
<comment type="subcellular location">
    <subcellularLocation>
        <location evidence="9">Cell membrane</location>
        <topology evidence="9">Multi-pass membrane protein</topology>
    </subcellularLocation>
</comment>
<keyword evidence="5 9" id="KW-0630">Potassium</keyword>
<keyword evidence="6 9" id="KW-1133">Transmembrane helix</keyword>
<feature type="transmembrane region" description="Helical" evidence="9">
    <location>
        <begin position="406"/>
        <end position="431"/>
    </location>
</feature>
<evidence type="ECO:0000313" key="10">
    <source>
        <dbReference type="EMBL" id="MBI5248553.1"/>
    </source>
</evidence>
<feature type="transmembrane region" description="Helical" evidence="9">
    <location>
        <begin position="561"/>
        <end position="582"/>
    </location>
</feature>
<dbReference type="Proteomes" id="UP000807825">
    <property type="component" value="Unassembled WGS sequence"/>
</dbReference>
<feature type="transmembrane region" description="Helical" evidence="9">
    <location>
        <begin position="451"/>
        <end position="472"/>
    </location>
</feature>
<evidence type="ECO:0000313" key="11">
    <source>
        <dbReference type="Proteomes" id="UP000807825"/>
    </source>
</evidence>
<feature type="transmembrane region" description="Helical" evidence="9">
    <location>
        <begin position="138"/>
        <end position="157"/>
    </location>
</feature>
<keyword evidence="8 9" id="KW-0472">Membrane</keyword>
<gene>
    <name evidence="9 10" type="primary">kdpA</name>
    <name evidence="10" type="ORF">HY912_03590</name>
</gene>
<evidence type="ECO:0000256" key="6">
    <source>
        <dbReference type="ARBA" id="ARBA00022989"/>
    </source>
</evidence>
<dbReference type="InterPro" id="IPR004623">
    <property type="entry name" value="KdpA"/>
</dbReference>
<evidence type="ECO:0000256" key="8">
    <source>
        <dbReference type="ARBA" id="ARBA00023136"/>
    </source>
</evidence>
<sequence length="600" mass="65014">MNLFDQLQLEIFIVILLLLTKPMGVYLYRVLEADGKIFIDSAMGPLERLLLRILHVDARNEQDWKQYTFSMLVFTVVGVLFTYVVLRLQHILPLNSQGFGPMSEHLGFNTAVSFATNTNWQSYGGESTLSYFSQMVGLTFQNFVSAAVGIAVAAVLVRGIARHSAKTIGNFWVDLIRINLYVLLPLCLVFALFLVSQGMIQNFKSYETAQVIEPTSIQVPKKDPNGQKLKDEHGKTLLEAKKIETQTIVQGPMASQVAIKMLGTNGGGFTNANASHPYENPTPLANFFQILSIFLIPSGLTYYLGRMVKNQRHGWAVWCAMALLFLIGVLISTWAETSGNPRLEALGVDHSSGNMEGKEVRFGPFNSALFATVTTAASCGAVNSMHDSFTPLGGLVPLLNIQLGEVIFGGVGAGLYGMLVFVVLTVFLAGLMIGRTPEYLGKKIEAYDVKVSVLFIMVPVLCVLGFTAWAAVSRWGLDGLNNAGPHGLTEILYAYSSATGNNGSAFAGLNANTYWYNTTLGIAMLLGRFFMIIPVMALAGNLAKKKIVPAGPGSFPVSGPTFVVLLSGTVLIVGALTFFPALSLGPIVEHFLMTGSNLTF</sequence>
<keyword evidence="4 9" id="KW-0812">Transmembrane</keyword>
<dbReference type="HAMAP" id="MF_00275">
    <property type="entry name" value="KdpA"/>
    <property type="match status" value="1"/>
</dbReference>
<dbReference type="PIRSF" id="PIRSF001294">
    <property type="entry name" value="K_ATPaseA"/>
    <property type="match status" value="1"/>
</dbReference>
<evidence type="ECO:0000256" key="3">
    <source>
        <dbReference type="ARBA" id="ARBA00022538"/>
    </source>
</evidence>
<feature type="transmembrane region" description="Helical" evidence="9">
    <location>
        <begin position="315"/>
        <end position="335"/>
    </location>
</feature>
<evidence type="ECO:0000256" key="5">
    <source>
        <dbReference type="ARBA" id="ARBA00022958"/>
    </source>
</evidence>
<keyword evidence="7 9" id="KW-0406">Ion transport</keyword>
<evidence type="ECO:0000256" key="4">
    <source>
        <dbReference type="ARBA" id="ARBA00022692"/>
    </source>
</evidence>
<dbReference type="NCBIfam" id="TIGR00680">
    <property type="entry name" value="kdpA"/>
    <property type="match status" value="1"/>
</dbReference>
<dbReference type="PANTHER" id="PTHR30607:SF2">
    <property type="entry name" value="POTASSIUM-TRANSPORTING ATPASE POTASSIUM-BINDING SUBUNIT"/>
    <property type="match status" value="1"/>
</dbReference>
<evidence type="ECO:0000256" key="9">
    <source>
        <dbReference type="HAMAP-Rule" id="MF_00275"/>
    </source>
</evidence>
<name>A0A9D6V0N2_9BACT</name>
<keyword evidence="1 9" id="KW-0813">Transport</keyword>
<dbReference type="Pfam" id="PF03814">
    <property type="entry name" value="KdpA"/>
    <property type="match status" value="1"/>
</dbReference>
<comment type="function">
    <text evidence="9">Part of the high-affinity ATP-driven potassium transport (or Kdp) system, which catalyzes the hydrolysis of ATP coupled with the electrogenic transport of potassium into the cytoplasm. This subunit binds the extracellular potassium ions and delivers the ions to the membrane domain of KdpB through an intramembrane tunnel.</text>
</comment>
<evidence type="ECO:0000256" key="7">
    <source>
        <dbReference type="ARBA" id="ARBA00023065"/>
    </source>
</evidence>
<protein>
    <recommendedName>
        <fullName evidence="9">Potassium-transporting ATPase potassium-binding subunit</fullName>
    </recommendedName>
    <alternativeName>
        <fullName evidence="9">ATP phosphohydrolase [potassium-transporting] A chain</fullName>
    </alternativeName>
    <alternativeName>
        <fullName evidence="9">Potassium-binding and translocating subunit A</fullName>
    </alternativeName>
    <alternativeName>
        <fullName evidence="9">Potassium-translocating ATPase A chain</fullName>
    </alternativeName>
</protein>